<gene>
    <name evidence="1" type="ordered locus">Apar_0201</name>
</gene>
<protein>
    <submittedName>
        <fullName evidence="1">Uncharacterized protein</fullName>
    </submittedName>
</protein>
<sequence>MDDLSQNSSESTEGNSPFSGLAKAIKQDGSFPASSFGNGAFSNAILEHSKIPEPDYPYLIDASPTDYLLKPDWNQLIIIGNGFDLECGLHSTYRDFFASRRKILLCETTPGKRSEQSWGKCLKEAGISAWELILQDKYESYWYDIERAIKDWVAWDYTRIGFPSKNTAIVLQYIKSGAKSDQADPDRLVGAKVARYVEDTHPAAEIRGWEAEDVYDFLLEELHALEHEFASYLKGEIARSSDYKQNAIRLMWNLLNDEFPKDSDKYEIEESVLSFNYTRPFGSQLGRAPRTNILSNVHGSIEKDNIVFGIDGSDCMGLNKVIEFTKTYRLMALGSPDFSRVVHGDGKSPMSHSTDLIKFYGHSLADSDYSYFQAIFDRVGLYSGNTRLVFYYRPHKLRDGSMRSEKDVRESTMKSAIKLLTAYGRTMENVDHGKNLIHKLLLEGRLSVKLLPDDEVVPIG</sequence>
<dbReference type="eggNOG" id="ENOG5032TR0">
    <property type="taxonomic scope" value="Bacteria"/>
</dbReference>
<dbReference type="STRING" id="521095.Apar_0201"/>
<dbReference type="Pfam" id="PF14253">
    <property type="entry name" value="AbiH"/>
    <property type="match status" value="1"/>
</dbReference>
<dbReference type="InterPro" id="IPR025935">
    <property type="entry name" value="AbiH"/>
</dbReference>
<name>C8W946_LANP1</name>
<keyword evidence="2" id="KW-1185">Reference proteome</keyword>
<dbReference type="Proteomes" id="UP000000960">
    <property type="component" value="Chromosome"/>
</dbReference>
<dbReference type="HOGENOM" id="CLU_038547_0_0_11"/>
<organism evidence="1 2">
    <name type="scientific">Lancefieldella parvula (strain ATCC 33793 / DSM 20469 / CCUG 32760 / JCM 10300 / KCTC 3663 / VPI 0546 / 1246)</name>
    <name type="common">Atopobium parvulum</name>
    <dbReference type="NCBI Taxonomy" id="521095"/>
    <lineage>
        <taxon>Bacteria</taxon>
        <taxon>Bacillati</taxon>
        <taxon>Actinomycetota</taxon>
        <taxon>Coriobacteriia</taxon>
        <taxon>Coriobacteriales</taxon>
        <taxon>Atopobiaceae</taxon>
        <taxon>Lancefieldella</taxon>
    </lineage>
</organism>
<dbReference type="GeneID" id="84805740"/>
<evidence type="ECO:0000313" key="1">
    <source>
        <dbReference type="EMBL" id="ACV50634.1"/>
    </source>
</evidence>
<dbReference type="AlphaFoldDB" id="C8W946"/>
<dbReference type="KEGG" id="apv:Apar_0201"/>
<dbReference type="OrthoDB" id="9810135at2"/>
<accession>C8W946</accession>
<proteinExistence type="predicted"/>
<reference evidence="1 2" key="1">
    <citation type="journal article" date="2009" name="Stand. Genomic Sci.">
        <title>Complete genome sequence of Atopobium parvulum type strain (IPP 1246).</title>
        <authorList>
            <person name="Copeland A."/>
            <person name="Sikorski J."/>
            <person name="Lapidus A."/>
            <person name="Nolan M."/>
            <person name="Del Rio T.G."/>
            <person name="Lucas S."/>
            <person name="Chen F."/>
            <person name="Tice H."/>
            <person name="Pitluck S."/>
            <person name="Cheng J.F."/>
            <person name="Pukall R."/>
            <person name="Chertkov O."/>
            <person name="Brettin T."/>
            <person name="Han C."/>
            <person name="Detter J.C."/>
            <person name="Kuske C."/>
            <person name="Bruce D."/>
            <person name="Goodwin L."/>
            <person name="Ivanova N."/>
            <person name="Mavromatis K."/>
            <person name="Mikhailova N."/>
            <person name="Chen A."/>
            <person name="Palaniappan K."/>
            <person name="Chain P."/>
            <person name="Rohde M."/>
            <person name="Goker M."/>
            <person name="Bristow J."/>
            <person name="Eisen J.A."/>
            <person name="Markowitz V."/>
            <person name="Hugenholtz P."/>
            <person name="Kyrpides N.C."/>
            <person name="Klenk H.P."/>
            <person name="Detter J.C."/>
        </authorList>
    </citation>
    <scope>NUCLEOTIDE SEQUENCE [LARGE SCALE GENOMIC DNA]</scope>
    <source>
        <strain evidence="2">ATCC 33793 / DSM 20469 / CCUG 32760 / JCM 10300 / KCTC 3663 / VPI 0546 / 1246</strain>
    </source>
</reference>
<evidence type="ECO:0000313" key="2">
    <source>
        <dbReference type="Proteomes" id="UP000000960"/>
    </source>
</evidence>
<dbReference type="RefSeq" id="WP_012808294.1">
    <property type="nucleotide sequence ID" value="NC_013203.1"/>
</dbReference>
<dbReference type="EMBL" id="CP001721">
    <property type="protein sequence ID" value="ACV50634.1"/>
    <property type="molecule type" value="Genomic_DNA"/>
</dbReference>